<evidence type="ECO:0000256" key="6">
    <source>
        <dbReference type="PROSITE-ProRule" id="PRU00472"/>
    </source>
</evidence>
<gene>
    <name evidence="9" type="ORF">HKI87_02g16960</name>
</gene>
<dbReference type="GO" id="GO:0003746">
    <property type="term" value="F:translation elongation factor activity"/>
    <property type="evidence" value="ECO:0007669"/>
    <property type="project" value="UniProtKB-KW"/>
</dbReference>
<dbReference type="PANTHER" id="PTHR11477">
    <property type="entry name" value="TRANSCRIPTION FACTOR S-II ZINC FINGER DOMAIN-CONTAINING PROTEIN"/>
    <property type="match status" value="1"/>
</dbReference>
<dbReference type="Proteomes" id="UP001472866">
    <property type="component" value="Chromosome 02"/>
</dbReference>
<dbReference type="InterPro" id="IPR035100">
    <property type="entry name" value="TF_IIS-typ"/>
</dbReference>
<keyword evidence="10" id="KW-1185">Reference proteome</keyword>
<dbReference type="Pfam" id="PF01096">
    <property type="entry name" value="Zn_ribbon_TFIIS"/>
    <property type="match status" value="1"/>
</dbReference>
<name>A0AAX4P2N7_9CHLO</name>
<organism evidence="9 10">
    <name type="scientific">Chloropicon roscoffensis</name>
    <dbReference type="NCBI Taxonomy" id="1461544"/>
    <lineage>
        <taxon>Eukaryota</taxon>
        <taxon>Viridiplantae</taxon>
        <taxon>Chlorophyta</taxon>
        <taxon>Chloropicophyceae</taxon>
        <taxon>Chloropicales</taxon>
        <taxon>Chloropicaceae</taxon>
        <taxon>Chloropicon</taxon>
    </lineage>
</organism>
<feature type="domain" description="TFIIS-type" evidence="7">
    <location>
        <begin position="280"/>
        <end position="320"/>
    </location>
</feature>
<protein>
    <submittedName>
        <fullName evidence="9">Transcription elongation factor TFIIS</fullName>
    </submittedName>
</protein>
<evidence type="ECO:0000259" key="8">
    <source>
        <dbReference type="PROSITE" id="PS51321"/>
    </source>
</evidence>
<keyword evidence="5" id="KW-0539">Nucleus</keyword>
<dbReference type="FunFam" id="2.20.25.10:FF:000001">
    <property type="entry name" value="Probable Transcription elongation factor S-II"/>
    <property type="match status" value="1"/>
</dbReference>
<dbReference type="Gene3D" id="1.10.472.30">
    <property type="entry name" value="Transcription elongation factor S-II, central domain"/>
    <property type="match status" value="1"/>
</dbReference>
<keyword evidence="2" id="KW-0479">Metal-binding</keyword>
<proteinExistence type="predicted"/>
<dbReference type="GO" id="GO:0008270">
    <property type="term" value="F:zinc ion binding"/>
    <property type="evidence" value="ECO:0007669"/>
    <property type="project" value="UniProtKB-KW"/>
</dbReference>
<keyword evidence="3 6" id="KW-0863">Zinc-finger</keyword>
<evidence type="ECO:0000256" key="5">
    <source>
        <dbReference type="ARBA" id="ARBA00023242"/>
    </source>
</evidence>
<dbReference type="SMART" id="SM00510">
    <property type="entry name" value="TFS2M"/>
    <property type="match status" value="1"/>
</dbReference>
<dbReference type="SMART" id="SM00440">
    <property type="entry name" value="ZnF_C2C2"/>
    <property type="match status" value="1"/>
</dbReference>
<evidence type="ECO:0000256" key="1">
    <source>
        <dbReference type="ARBA" id="ARBA00004123"/>
    </source>
</evidence>
<evidence type="ECO:0000256" key="2">
    <source>
        <dbReference type="ARBA" id="ARBA00022723"/>
    </source>
</evidence>
<keyword evidence="4" id="KW-0862">Zinc</keyword>
<dbReference type="AlphaFoldDB" id="A0AAX4P2N7"/>
<dbReference type="Pfam" id="PF07500">
    <property type="entry name" value="TFIIS_M"/>
    <property type="match status" value="1"/>
</dbReference>
<dbReference type="CDD" id="cd13749">
    <property type="entry name" value="Zn-ribbon_TFIIS"/>
    <property type="match status" value="1"/>
</dbReference>
<dbReference type="GO" id="GO:0003676">
    <property type="term" value="F:nucleic acid binding"/>
    <property type="evidence" value="ECO:0007669"/>
    <property type="project" value="InterPro"/>
</dbReference>
<sequence>MGVSGNELSVKGLVSLVDKIEALAKKAKTDDKQRRAALAYLDRVEKELKSKQVLALAQQQHKAGKRLKRLEKHECQEIADTAKKVTTKLKDRFRTQSGQESTRVEASVAKFKEVTAGKDRGEPLKTKVAEDPQVVKQEQKNAVLAAAAKADPFSNARKVVKKAFLDGLLLACGDAGRAEEDAERVATELEEELSAAWNKDTRAVSKEYKAKYRSLAFNLKDNSNPDLRRRVLLGEIACKDIVHWKPQQMASDKRKEDDKEIKKTAMLNAQMRAPTVSSTDQFKCGKCGKRKCTYYQMQTRSADEPMTTFVTCTVCNNRWKFS</sequence>
<dbReference type="EMBL" id="CP151502">
    <property type="protein sequence ID" value="WZN60167.1"/>
    <property type="molecule type" value="Genomic_DNA"/>
</dbReference>
<dbReference type="Gene3D" id="2.20.25.10">
    <property type="match status" value="1"/>
</dbReference>
<evidence type="ECO:0000256" key="4">
    <source>
        <dbReference type="ARBA" id="ARBA00022833"/>
    </source>
</evidence>
<keyword evidence="9" id="KW-0648">Protein biosynthesis</keyword>
<evidence type="ECO:0000256" key="3">
    <source>
        <dbReference type="ARBA" id="ARBA00022771"/>
    </source>
</evidence>
<keyword evidence="9" id="KW-0251">Elongation factor</keyword>
<dbReference type="GO" id="GO:0006351">
    <property type="term" value="P:DNA-templated transcription"/>
    <property type="evidence" value="ECO:0007669"/>
    <property type="project" value="InterPro"/>
</dbReference>
<feature type="domain" description="TFIIS central" evidence="8">
    <location>
        <begin position="156"/>
        <end position="277"/>
    </location>
</feature>
<dbReference type="PROSITE" id="PS51133">
    <property type="entry name" value="ZF_TFIIS_2"/>
    <property type="match status" value="1"/>
</dbReference>
<comment type="subcellular location">
    <subcellularLocation>
        <location evidence="1">Nucleus</location>
    </subcellularLocation>
</comment>
<evidence type="ECO:0000313" key="9">
    <source>
        <dbReference type="EMBL" id="WZN60167.1"/>
    </source>
</evidence>
<dbReference type="GO" id="GO:0005634">
    <property type="term" value="C:nucleus"/>
    <property type="evidence" value="ECO:0007669"/>
    <property type="project" value="UniProtKB-SubCell"/>
</dbReference>
<dbReference type="PANTHER" id="PTHR11477:SF0">
    <property type="entry name" value="IP08861P-RELATED"/>
    <property type="match status" value="1"/>
</dbReference>
<dbReference type="InterPro" id="IPR003618">
    <property type="entry name" value="TFIIS_cen_dom"/>
</dbReference>
<dbReference type="InterPro" id="IPR036575">
    <property type="entry name" value="TFIIS_cen_dom_sf"/>
</dbReference>
<dbReference type="InterPro" id="IPR001222">
    <property type="entry name" value="Znf_TFIIS"/>
</dbReference>
<dbReference type="SUPFAM" id="SSF57783">
    <property type="entry name" value="Zinc beta-ribbon"/>
    <property type="match status" value="1"/>
</dbReference>
<dbReference type="PIRSF" id="PIRSF006704">
    <property type="entry name" value="TF_IIS"/>
    <property type="match status" value="1"/>
</dbReference>
<dbReference type="PROSITE" id="PS51321">
    <property type="entry name" value="TFIIS_CENTRAL"/>
    <property type="match status" value="1"/>
</dbReference>
<dbReference type="PROSITE" id="PS00466">
    <property type="entry name" value="ZF_TFIIS_1"/>
    <property type="match status" value="1"/>
</dbReference>
<accession>A0AAX4P2N7</accession>
<evidence type="ECO:0000313" key="10">
    <source>
        <dbReference type="Proteomes" id="UP001472866"/>
    </source>
</evidence>
<dbReference type="SUPFAM" id="SSF46942">
    <property type="entry name" value="Elongation factor TFIIS domain 2"/>
    <property type="match status" value="1"/>
</dbReference>
<evidence type="ECO:0000259" key="7">
    <source>
        <dbReference type="PROSITE" id="PS51133"/>
    </source>
</evidence>
<reference evidence="9 10" key="1">
    <citation type="submission" date="2024-03" db="EMBL/GenBank/DDBJ databases">
        <title>Complete genome sequence of the green alga Chloropicon roscoffensis RCC1871.</title>
        <authorList>
            <person name="Lemieux C."/>
            <person name="Pombert J.-F."/>
            <person name="Otis C."/>
            <person name="Turmel M."/>
        </authorList>
    </citation>
    <scope>NUCLEOTIDE SEQUENCE [LARGE SCALE GENOMIC DNA]</scope>
    <source>
        <strain evidence="9 10">RCC1871</strain>
    </source>
</reference>